<name>A0ABR6ZCF3_9BURK</name>
<keyword evidence="2" id="KW-0732">Signal</keyword>
<evidence type="ECO:0000313" key="4">
    <source>
        <dbReference type="Proteomes" id="UP000646911"/>
    </source>
</evidence>
<sequence length="311" mass="33109">MKNSPSFKKISLLAASLASMTAPVLAADYNPFPKAGVYDASDNSFERQLTVKPDGKFTLEVAEKGKPGNLRSGAGEGKLSDAPGGWDFSQGRCNMTLKRASGGMQLHVENCASAWGDVPFDGKYKYQGEEVAAAPVKAAPAAATPKAAATVATASPLPVAQTTSAPAANGLPSRKEINEKWQGISGDNIGNKHVAFVAKPIETKSSTPNPIEQFSKAAFVIDTNIRYGEMSAAELAKFPLQLIEVPLPAVGPKEGLEFKSDCVYGKSDKVIVINRTGQPTIKRMAAWMMDNNLKVVEIKQVNKVNCTSPFY</sequence>
<evidence type="ECO:0000256" key="2">
    <source>
        <dbReference type="SAM" id="SignalP"/>
    </source>
</evidence>
<proteinExistence type="predicted"/>
<dbReference type="RefSeq" id="WP_186954972.1">
    <property type="nucleotide sequence ID" value="NZ_JACOFX010000010.1"/>
</dbReference>
<feature type="signal peptide" evidence="2">
    <location>
        <begin position="1"/>
        <end position="26"/>
    </location>
</feature>
<gene>
    <name evidence="3" type="ORF">H8L47_17915</name>
</gene>
<protein>
    <submittedName>
        <fullName evidence="3">Uncharacterized protein</fullName>
    </submittedName>
</protein>
<reference evidence="3 4" key="1">
    <citation type="submission" date="2020-08" db="EMBL/GenBank/DDBJ databases">
        <title>Novel species isolated from subtropical streams in China.</title>
        <authorList>
            <person name="Lu H."/>
        </authorList>
    </citation>
    <scope>NUCLEOTIDE SEQUENCE [LARGE SCALE GENOMIC DNA]</scope>
    <source>
        <strain evidence="3 4">NL8W</strain>
    </source>
</reference>
<evidence type="ECO:0000313" key="3">
    <source>
        <dbReference type="EMBL" id="MBC3909440.1"/>
    </source>
</evidence>
<organism evidence="3 4">
    <name type="scientific">Undibacterium umbellatum</name>
    <dbReference type="NCBI Taxonomy" id="2762300"/>
    <lineage>
        <taxon>Bacteria</taxon>
        <taxon>Pseudomonadati</taxon>
        <taxon>Pseudomonadota</taxon>
        <taxon>Betaproteobacteria</taxon>
        <taxon>Burkholderiales</taxon>
        <taxon>Oxalobacteraceae</taxon>
        <taxon>Undibacterium</taxon>
    </lineage>
</organism>
<comment type="caution">
    <text evidence="3">The sequence shown here is derived from an EMBL/GenBank/DDBJ whole genome shotgun (WGS) entry which is preliminary data.</text>
</comment>
<keyword evidence="4" id="KW-1185">Reference proteome</keyword>
<dbReference type="EMBL" id="JACOFX010000010">
    <property type="protein sequence ID" value="MBC3909440.1"/>
    <property type="molecule type" value="Genomic_DNA"/>
</dbReference>
<evidence type="ECO:0000256" key="1">
    <source>
        <dbReference type="SAM" id="MobiDB-lite"/>
    </source>
</evidence>
<feature type="region of interest" description="Disordered" evidence="1">
    <location>
        <begin position="64"/>
        <end position="83"/>
    </location>
</feature>
<dbReference type="Proteomes" id="UP000646911">
    <property type="component" value="Unassembled WGS sequence"/>
</dbReference>
<accession>A0ABR6ZCF3</accession>
<feature type="chain" id="PRO_5046894546" evidence="2">
    <location>
        <begin position="27"/>
        <end position="311"/>
    </location>
</feature>